<protein>
    <submittedName>
        <fullName evidence="7">BTAD domain-containing putative transcriptional regulator</fullName>
    </submittedName>
</protein>
<keyword evidence="4" id="KW-0804">Transcription</keyword>
<dbReference type="SUPFAM" id="SSF52540">
    <property type="entry name" value="P-loop containing nucleoside triphosphate hydrolases"/>
    <property type="match status" value="1"/>
</dbReference>
<gene>
    <name evidence="7" type="ORF">AAFH96_27300</name>
</gene>
<evidence type="ECO:0000313" key="7">
    <source>
        <dbReference type="EMBL" id="MFB6396784.1"/>
    </source>
</evidence>
<keyword evidence="2" id="KW-0805">Transcription regulation</keyword>
<dbReference type="Gene3D" id="1.10.8.430">
    <property type="entry name" value="Helical domain of apoptotic protease-activating factors"/>
    <property type="match status" value="1"/>
</dbReference>
<feature type="domain" description="OmpR/PhoB-type" evidence="6">
    <location>
        <begin position="1"/>
        <end position="103"/>
    </location>
</feature>
<comment type="similarity">
    <text evidence="1">Belongs to the AfsR/DnrI/RedD regulatory family.</text>
</comment>
<evidence type="ECO:0000256" key="2">
    <source>
        <dbReference type="ARBA" id="ARBA00023015"/>
    </source>
</evidence>
<dbReference type="InterPro" id="IPR042197">
    <property type="entry name" value="Apaf_helical"/>
</dbReference>
<dbReference type="Pfam" id="PF03704">
    <property type="entry name" value="BTAD"/>
    <property type="match status" value="1"/>
</dbReference>
<name>A0ABV5CYC6_9ACTN</name>
<dbReference type="InterPro" id="IPR051677">
    <property type="entry name" value="AfsR-DnrI-RedD_regulator"/>
</dbReference>
<evidence type="ECO:0000256" key="4">
    <source>
        <dbReference type="ARBA" id="ARBA00023163"/>
    </source>
</evidence>
<dbReference type="SMART" id="SM00382">
    <property type="entry name" value="AAA"/>
    <property type="match status" value="1"/>
</dbReference>
<dbReference type="SMART" id="SM00862">
    <property type="entry name" value="Trans_reg_C"/>
    <property type="match status" value="1"/>
</dbReference>
<dbReference type="SMART" id="SM01043">
    <property type="entry name" value="BTAD"/>
    <property type="match status" value="1"/>
</dbReference>
<accession>A0ABV5CYC6</accession>
<evidence type="ECO:0000256" key="5">
    <source>
        <dbReference type="PROSITE-ProRule" id="PRU01091"/>
    </source>
</evidence>
<feature type="DNA-binding region" description="OmpR/PhoB-type" evidence="5">
    <location>
        <begin position="1"/>
        <end position="103"/>
    </location>
</feature>
<evidence type="ECO:0000256" key="3">
    <source>
        <dbReference type="ARBA" id="ARBA00023125"/>
    </source>
</evidence>
<reference evidence="7 8" key="1">
    <citation type="submission" date="2024-04" db="EMBL/GenBank/DDBJ databases">
        <title>Polymorphospora sp. isolated from Baiyangdian Lake in Xiong'an New Area.</title>
        <authorList>
            <person name="Zhang X."/>
            <person name="Liu J."/>
        </authorList>
    </citation>
    <scope>NUCLEOTIDE SEQUENCE [LARGE SCALE GENOMIC DNA]</scope>
    <source>
        <strain evidence="7 8">2-325</strain>
    </source>
</reference>
<dbReference type="Pfam" id="PF00486">
    <property type="entry name" value="Trans_reg_C"/>
    <property type="match status" value="1"/>
</dbReference>
<dbReference type="InterPro" id="IPR016032">
    <property type="entry name" value="Sig_transdc_resp-reg_C-effctor"/>
</dbReference>
<evidence type="ECO:0000259" key="6">
    <source>
        <dbReference type="PROSITE" id="PS51755"/>
    </source>
</evidence>
<evidence type="ECO:0000313" key="8">
    <source>
        <dbReference type="Proteomes" id="UP001582793"/>
    </source>
</evidence>
<dbReference type="SUPFAM" id="SSF48452">
    <property type="entry name" value="TPR-like"/>
    <property type="match status" value="1"/>
</dbReference>
<dbReference type="InterPro" id="IPR011990">
    <property type="entry name" value="TPR-like_helical_dom_sf"/>
</dbReference>
<dbReference type="InterPro" id="IPR005158">
    <property type="entry name" value="BTAD"/>
</dbReference>
<dbReference type="RefSeq" id="WP_375736104.1">
    <property type="nucleotide sequence ID" value="NZ_JBCGDC010000107.1"/>
</dbReference>
<dbReference type="SUPFAM" id="SSF46894">
    <property type="entry name" value="C-terminal effector domain of the bipartite response regulators"/>
    <property type="match status" value="1"/>
</dbReference>
<dbReference type="PANTHER" id="PTHR35807">
    <property type="entry name" value="TRANSCRIPTIONAL REGULATOR REDD-RELATED"/>
    <property type="match status" value="1"/>
</dbReference>
<dbReference type="Proteomes" id="UP001582793">
    <property type="component" value="Unassembled WGS sequence"/>
</dbReference>
<proteinExistence type="inferred from homology"/>
<dbReference type="Gene3D" id="1.25.40.10">
    <property type="entry name" value="Tetratricopeptide repeat domain"/>
    <property type="match status" value="1"/>
</dbReference>
<dbReference type="PANTHER" id="PTHR35807:SF1">
    <property type="entry name" value="TRANSCRIPTIONAL REGULATOR REDD"/>
    <property type="match status" value="1"/>
</dbReference>
<keyword evidence="8" id="KW-1185">Reference proteome</keyword>
<dbReference type="InterPro" id="IPR036388">
    <property type="entry name" value="WH-like_DNA-bd_sf"/>
</dbReference>
<keyword evidence="3 5" id="KW-0238">DNA-binding</keyword>
<dbReference type="InterPro" id="IPR001867">
    <property type="entry name" value="OmpR/PhoB-type_DNA-bd"/>
</dbReference>
<evidence type="ECO:0000256" key="1">
    <source>
        <dbReference type="ARBA" id="ARBA00005820"/>
    </source>
</evidence>
<comment type="caution">
    <text evidence="7">The sequence shown here is derived from an EMBL/GenBank/DDBJ whole genome shotgun (WGS) entry which is preliminary data.</text>
</comment>
<dbReference type="Gene3D" id="1.10.10.10">
    <property type="entry name" value="Winged helix-like DNA-binding domain superfamily/Winged helix DNA-binding domain"/>
    <property type="match status" value="2"/>
</dbReference>
<organism evidence="7 8">
    <name type="scientific">Polymorphospora lycopeni</name>
    <dbReference type="NCBI Taxonomy" id="3140240"/>
    <lineage>
        <taxon>Bacteria</taxon>
        <taxon>Bacillati</taxon>
        <taxon>Actinomycetota</taxon>
        <taxon>Actinomycetes</taxon>
        <taxon>Micromonosporales</taxon>
        <taxon>Micromonosporaceae</taxon>
        <taxon>Polymorphospora</taxon>
    </lineage>
</organism>
<dbReference type="EMBL" id="JBCGDC010000107">
    <property type="protein sequence ID" value="MFB6396784.1"/>
    <property type="molecule type" value="Genomic_DNA"/>
</dbReference>
<dbReference type="PROSITE" id="PS51755">
    <property type="entry name" value="OMPR_PHOB"/>
    <property type="match status" value="1"/>
</dbReference>
<dbReference type="InterPro" id="IPR027417">
    <property type="entry name" value="P-loop_NTPase"/>
</dbReference>
<dbReference type="CDD" id="cd15831">
    <property type="entry name" value="BTAD"/>
    <property type="match status" value="1"/>
</dbReference>
<dbReference type="PRINTS" id="PR00364">
    <property type="entry name" value="DISEASERSIST"/>
</dbReference>
<dbReference type="InterPro" id="IPR003593">
    <property type="entry name" value="AAA+_ATPase"/>
</dbReference>
<dbReference type="Gene3D" id="3.40.50.300">
    <property type="entry name" value="P-loop containing nucleotide triphosphate hydrolases"/>
    <property type="match status" value="1"/>
</dbReference>
<sequence length="605" mass="66393">MDFAILGPLLVRANGHAIPITAPRQRALLAALLLQANQVVSVERLIDQLWGNAPPASARVTLHNHVRRLRRVLRDCPAETRSQLPAVQAQPIVTQTPGYVLQTEPEALDLSRFETLLATARSRASEEPEQALDLFDQAIALWRGAPLADVQAPGLREIVPALEEQRLSAIEERIQVRLDIGRYAAAISELRLLVSEHPWRERLRGQLMHALHAAGRIVEAQAAYQDFRQRVAADLGIEPSANLQQLHGRILTGEPPDGPRRGDRNRAVARLRRLPIPAELPMDSAAFTGRAEQARLLAAELGRTHAQHVGLTAVHGPAGTGKSTLAVHVAHELATLFPDGQLYVDLRGTEANHAPQRPLDVLNRWIGALDPRPSRMFADRYEAAAYFRSLVAGRRLLVVLDNANDVDQVRPLIPARSPTAVVITSRQSMCTLDTVRMRLDRLDEGEAIELLIRLVGKERAVGAPSTAGRIVACCGYLPLAIRAAAARLAARPDESLDDLAEQLADERHRLDVLHQDDLDLRSRLRASYEQLRKQPGGQAAARLFRLLGAVGPAAFDLPDVAELAGVPVAQAARLLGLLRDAELVQRRPDGRCCLPVLVRLFARDL</sequence>